<gene>
    <name evidence="2" type="ORF">FMOSSE_LOCUS4774</name>
</gene>
<keyword evidence="1" id="KW-1133">Transmembrane helix</keyword>
<evidence type="ECO:0000313" key="3">
    <source>
        <dbReference type="Proteomes" id="UP000789375"/>
    </source>
</evidence>
<protein>
    <submittedName>
        <fullName evidence="2">3641_t:CDS:1</fullName>
    </submittedName>
</protein>
<dbReference type="AlphaFoldDB" id="A0A9N9F806"/>
<evidence type="ECO:0000256" key="1">
    <source>
        <dbReference type="SAM" id="Phobius"/>
    </source>
</evidence>
<keyword evidence="1" id="KW-0812">Transmembrane</keyword>
<organism evidence="2 3">
    <name type="scientific">Funneliformis mosseae</name>
    <name type="common">Endomycorrhizal fungus</name>
    <name type="synonym">Glomus mosseae</name>
    <dbReference type="NCBI Taxonomy" id="27381"/>
    <lineage>
        <taxon>Eukaryota</taxon>
        <taxon>Fungi</taxon>
        <taxon>Fungi incertae sedis</taxon>
        <taxon>Mucoromycota</taxon>
        <taxon>Glomeromycotina</taxon>
        <taxon>Glomeromycetes</taxon>
        <taxon>Glomerales</taxon>
        <taxon>Glomeraceae</taxon>
        <taxon>Funneliformis</taxon>
    </lineage>
</organism>
<feature type="transmembrane region" description="Helical" evidence="1">
    <location>
        <begin position="635"/>
        <end position="658"/>
    </location>
</feature>
<comment type="caution">
    <text evidence="2">The sequence shown here is derived from an EMBL/GenBank/DDBJ whole genome shotgun (WGS) entry which is preliminary data.</text>
</comment>
<evidence type="ECO:0000313" key="2">
    <source>
        <dbReference type="EMBL" id="CAG8515785.1"/>
    </source>
</evidence>
<keyword evidence="3" id="KW-1185">Reference proteome</keyword>
<feature type="transmembrane region" description="Helical" evidence="1">
    <location>
        <begin position="670"/>
        <end position="690"/>
    </location>
</feature>
<sequence length="760" mass="89767">MSEKSVIISVEDEVKSHKNINSSYDMVAISPNAKYIVGYNHIDKQIVGWNIQDIKEGKIESDGTAKPYCVEQENINNLCVSDENIVAFSYREKEFKIIDMKNQDQTIKLDLRSNLCNLSFKFNLNNEFILLEFPFIRVYSTQTKDNKWKCQKKFKQIYLTDLIDIISDRIWLLMEYKPYIIELNIKTGNTKVISKNLKGVKTENIRISSNNKFTCLKINDEIIVYLDELNIPIASLDSNKDIRLYKFMKQNTDLHCLLLSLFDDMSKNQTRISCLNQITKDPLLKNNKTWNSFLNQLTKDNSLLKKNLQLQYFQNHLFVIVDDSVLKIEIKLDLDINSYTLEELQMYEDEENWLTYFGIERLDEETNNFNVKYEHPLIHNMEIPSRDVFKDNKNELQNIEVMGYSKDGHIELGVHMKVNEHEAVNYFIKINLRENFSIIQFEFLNEFNDLGVVTTIGIFIFHLNESGKNEISLKYFYNNTWNDKTDVDYDRKLINGWISYLNDDKIDFHYMFLSIITETMPLLKEQYPEYLTRYSSDTNMIINSMDYQVDEITEKSYLNPFTDTTVIKYNDQLEPAFKFFIPYIKFDNYPQEYSWWWELIKPAPSTFVETISRDIYKTMNGEALIIFKWNKYGKLYYSIIWVGFIALLECFTIAATFSEEFIPQNIRKQLLLASTILGFVHLTFEIRQFIYSPLKWVRDVWNILDLTAYLLTIEDPWNITTTYSNSDQIGSTNPNPFIIQIPDANTNMFSGYAKDFSLPK</sequence>
<reference evidence="2" key="1">
    <citation type="submission" date="2021-06" db="EMBL/GenBank/DDBJ databases">
        <authorList>
            <person name="Kallberg Y."/>
            <person name="Tangrot J."/>
            <person name="Rosling A."/>
        </authorList>
    </citation>
    <scope>NUCLEOTIDE SEQUENCE</scope>
    <source>
        <strain evidence="2">87-6 pot B 2015</strain>
    </source>
</reference>
<dbReference type="Proteomes" id="UP000789375">
    <property type="component" value="Unassembled WGS sequence"/>
</dbReference>
<dbReference type="EMBL" id="CAJVPP010000832">
    <property type="protein sequence ID" value="CAG8515785.1"/>
    <property type="molecule type" value="Genomic_DNA"/>
</dbReference>
<proteinExistence type="predicted"/>
<accession>A0A9N9F806</accession>
<name>A0A9N9F806_FUNMO</name>
<keyword evidence="1" id="KW-0472">Membrane</keyword>